<organism evidence="3 4">
    <name type="scientific">Macrosiphum euphorbiae</name>
    <name type="common">potato aphid</name>
    <dbReference type="NCBI Taxonomy" id="13131"/>
    <lineage>
        <taxon>Eukaryota</taxon>
        <taxon>Metazoa</taxon>
        <taxon>Ecdysozoa</taxon>
        <taxon>Arthropoda</taxon>
        <taxon>Hexapoda</taxon>
        <taxon>Insecta</taxon>
        <taxon>Pterygota</taxon>
        <taxon>Neoptera</taxon>
        <taxon>Paraneoptera</taxon>
        <taxon>Hemiptera</taxon>
        <taxon>Sternorrhyncha</taxon>
        <taxon>Aphidomorpha</taxon>
        <taxon>Aphidoidea</taxon>
        <taxon>Aphididae</taxon>
        <taxon>Macrosiphini</taxon>
        <taxon>Macrosiphum</taxon>
    </lineage>
</organism>
<reference evidence="3 4" key="1">
    <citation type="submission" date="2023-01" db="EMBL/GenBank/DDBJ databases">
        <authorList>
            <person name="Whitehead M."/>
        </authorList>
    </citation>
    <scope>NUCLEOTIDE SEQUENCE [LARGE SCALE GENOMIC DNA]</scope>
</reference>
<evidence type="ECO:0000256" key="1">
    <source>
        <dbReference type="SAM" id="MobiDB-lite"/>
    </source>
</evidence>
<dbReference type="InterPro" id="IPR022617">
    <property type="entry name" value="Rad60/SUMO-like_dom"/>
</dbReference>
<accession>A0AAV0XYH6</accession>
<dbReference type="InterPro" id="IPR029071">
    <property type="entry name" value="Ubiquitin-like_domsf"/>
</dbReference>
<protein>
    <recommendedName>
        <fullName evidence="2">Rad60/SUMO-like domain-containing protein</fullName>
    </recommendedName>
</protein>
<dbReference type="AlphaFoldDB" id="A0AAV0XYH6"/>
<name>A0AAV0XYH6_9HEMI</name>
<proteinExistence type="predicted"/>
<feature type="compositionally biased region" description="Low complexity" evidence="1">
    <location>
        <begin position="18"/>
        <end position="30"/>
    </location>
</feature>
<sequence>MTVLNKDAPPADIPSPDSPSSNDAPANDPPQTHINIKILRQEGATLNYMIKMTTPLDILMKAYCIGSDLPMNGVRLMYNGRQVGRLDTPLSLGMEEGESLLAFHDF</sequence>
<gene>
    <name evidence="3" type="ORF">MEUPH1_LOCUS26796</name>
</gene>
<evidence type="ECO:0000313" key="3">
    <source>
        <dbReference type="EMBL" id="CAI6372992.1"/>
    </source>
</evidence>
<dbReference type="Pfam" id="PF11976">
    <property type="entry name" value="Rad60-SLD"/>
    <property type="match status" value="1"/>
</dbReference>
<feature type="domain" description="Rad60/SUMO-like" evidence="2">
    <location>
        <begin position="34"/>
        <end position="98"/>
    </location>
</feature>
<dbReference type="Gene3D" id="3.10.20.90">
    <property type="entry name" value="Phosphatidylinositol 3-kinase Catalytic Subunit, Chain A, domain 1"/>
    <property type="match status" value="1"/>
</dbReference>
<comment type="caution">
    <text evidence="3">The sequence shown here is derived from an EMBL/GenBank/DDBJ whole genome shotgun (WGS) entry which is preliminary data.</text>
</comment>
<feature type="region of interest" description="Disordered" evidence="1">
    <location>
        <begin position="1"/>
        <end position="31"/>
    </location>
</feature>
<dbReference type="PANTHER" id="PTHR10562">
    <property type="entry name" value="SMALL UBIQUITIN-RELATED MODIFIER"/>
    <property type="match status" value="1"/>
</dbReference>
<evidence type="ECO:0000259" key="2">
    <source>
        <dbReference type="Pfam" id="PF11976"/>
    </source>
</evidence>
<keyword evidence="4" id="KW-1185">Reference proteome</keyword>
<dbReference type="SUPFAM" id="SSF54236">
    <property type="entry name" value="Ubiquitin-like"/>
    <property type="match status" value="1"/>
</dbReference>
<evidence type="ECO:0000313" key="4">
    <source>
        <dbReference type="Proteomes" id="UP001160148"/>
    </source>
</evidence>
<dbReference type="Proteomes" id="UP001160148">
    <property type="component" value="Unassembled WGS sequence"/>
</dbReference>
<dbReference type="EMBL" id="CARXXK010001085">
    <property type="protein sequence ID" value="CAI6372992.1"/>
    <property type="molecule type" value="Genomic_DNA"/>
</dbReference>